<organism evidence="2 3">
    <name type="scientific">Ramlibacter rhizophilus</name>
    <dbReference type="NCBI Taxonomy" id="1781167"/>
    <lineage>
        <taxon>Bacteria</taxon>
        <taxon>Pseudomonadati</taxon>
        <taxon>Pseudomonadota</taxon>
        <taxon>Betaproteobacteria</taxon>
        <taxon>Burkholderiales</taxon>
        <taxon>Comamonadaceae</taxon>
        <taxon>Ramlibacter</taxon>
    </lineage>
</organism>
<name>A0A4Z0BEP1_9BURK</name>
<sequence length="517" mass="54155">MQASSSMHRSPGLAPRGPGRERKQSAADRSGGSPSLMEREGFHAAHEGAQEASQAAFALLRQRRAQALACPAKTARAAMLARAATGRTASTGRTSMSPGLLSPASIEGRLTGSGGSDRKVLPTPRPVKPISLVGSTALAPGPSPETADRPRVSIAALLHARADGVCNEELATVAQALVEAESRGADEAFFADLGAALMEHVGVRLASRAEAAELISGALRALESQGGQIGGLIRGACVAAVRSWHEDELGESFAPTGADLLLDRIEALFTALGKAKMSAPSLAQLLACLEDLGAFLPDESPGLPPELHERLGARIGRLLGGRRLPARLRQQVLAHVLSPRRPLDETRRSHELFGVLVACEAWDWAVAEHQALMKAIATAGLPADAVGALAWSLGLNCLCRSPEEAGWLKHGDHLVLDSQADPQAVFTAVLRRAAHLEDTRVVERLVEGLHTVAEMLGAGAPETDSPVRALRAAMRACAPASAAPKRLEALAQALVRADSRGEAAGEVARFCALEWDD</sequence>
<dbReference type="EMBL" id="SMLL01000009">
    <property type="protein sequence ID" value="TFY96564.1"/>
    <property type="molecule type" value="Genomic_DNA"/>
</dbReference>
<evidence type="ECO:0000256" key="1">
    <source>
        <dbReference type="SAM" id="MobiDB-lite"/>
    </source>
</evidence>
<protein>
    <submittedName>
        <fullName evidence="2">Uncharacterized protein</fullName>
    </submittedName>
</protein>
<feature type="compositionally biased region" description="Low complexity" evidence="1">
    <location>
        <begin position="85"/>
        <end position="95"/>
    </location>
</feature>
<accession>A0A4Z0BEP1</accession>
<dbReference type="AlphaFoldDB" id="A0A4Z0BEP1"/>
<dbReference type="Proteomes" id="UP000297564">
    <property type="component" value="Unassembled WGS sequence"/>
</dbReference>
<evidence type="ECO:0000313" key="3">
    <source>
        <dbReference type="Proteomes" id="UP000297564"/>
    </source>
</evidence>
<gene>
    <name evidence="2" type="ORF">EZ242_21320</name>
</gene>
<feature type="region of interest" description="Disordered" evidence="1">
    <location>
        <begin position="85"/>
        <end position="105"/>
    </location>
</feature>
<keyword evidence="3" id="KW-1185">Reference proteome</keyword>
<feature type="compositionally biased region" description="Basic and acidic residues" evidence="1">
    <location>
        <begin position="37"/>
        <end position="49"/>
    </location>
</feature>
<dbReference type="RefSeq" id="WP_135287207.1">
    <property type="nucleotide sequence ID" value="NZ_SMLL01000009.1"/>
</dbReference>
<evidence type="ECO:0000313" key="2">
    <source>
        <dbReference type="EMBL" id="TFY96564.1"/>
    </source>
</evidence>
<comment type="caution">
    <text evidence="2">The sequence shown here is derived from an EMBL/GenBank/DDBJ whole genome shotgun (WGS) entry which is preliminary data.</text>
</comment>
<proteinExistence type="predicted"/>
<reference evidence="2 3" key="1">
    <citation type="submission" date="2019-03" db="EMBL/GenBank/DDBJ databases">
        <title>Ramlibacter rhizophilus CCTCC AB2015357, whole genome shotgun sequence.</title>
        <authorList>
            <person name="Zhang X."/>
            <person name="Feng G."/>
            <person name="Zhu H."/>
        </authorList>
    </citation>
    <scope>NUCLEOTIDE SEQUENCE [LARGE SCALE GENOMIC DNA]</scope>
    <source>
        <strain evidence="2 3">CCTCC AB2015357</strain>
    </source>
</reference>
<feature type="region of interest" description="Disordered" evidence="1">
    <location>
        <begin position="1"/>
        <end position="49"/>
    </location>
</feature>